<feature type="region of interest" description="Disordered" evidence="1">
    <location>
        <begin position="48"/>
        <end position="68"/>
    </location>
</feature>
<dbReference type="Pfam" id="PF01471">
    <property type="entry name" value="PG_binding_1"/>
    <property type="match status" value="1"/>
</dbReference>
<dbReference type="InterPro" id="IPR002477">
    <property type="entry name" value="Peptidoglycan-bd-like"/>
</dbReference>
<sequence>MFSKSVKTTLVASVLATSGAAPAVADNLGAALVGSIIGGVIVNEAHKNRARKQPVTRKRTYSPARAQNRETQTALNYFGFPAGSPDGVMGRKSRAAVAQYQGHMGFPATGQLTQYERDFLVSSYSRAQIGGPQVIKAMQGPNGVRGLLRIWRDEATGTRSANAGGYGSYGGLPFEVSEAVDEIAASADPSAEQLLQRSGFMQLADLNGDGKNDYMIDTSVSGSSFWCGASHCSVMVFASTPQGYQRNDFMARGVTTANFSCHQGVCRMSDEPGSGTVQAAAPTPAPAPAPAPGGGVGGTVLASAPQAVAPAPAPAPAGGGLAALQLFQQPAPAANTASLTSHCSKVSLLTSSNGGYMTVSNLRDPELALGEQFCLTRSYAINSGEALVAKVQGVSQAQVDSQCDAFGPVVQPYLAKLGSTGSDALVSDLQKFVLQSNMSIEQLSNTAGICLFSGYRRDNMEVALGAALIMVGVGQRPYAELVGHHLAQGFGVAKSPEQAQGWYQTAIAALEAGVDPVFAPGQPERLALIKAASAGLTGGLAQPVPASSAAAALPSFSTD</sequence>
<evidence type="ECO:0000313" key="5">
    <source>
        <dbReference type="Proteomes" id="UP000218891"/>
    </source>
</evidence>
<feature type="domain" description="Peptidoglycan binding-like" evidence="3">
    <location>
        <begin position="69"/>
        <end position="113"/>
    </location>
</feature>
<dbReference type="SUPFAM" id="SSF47090">
    <property type="entry name" value="PGBD-like"/>
    <property type="match status" value="1"/>
</dbReference>
<evidence type="ECO:0000259" key="3">
    <source>
        <dbReference type="Pfam" id="PF01471"/>
    </source>
</evidence>
<reference evidence="4 5" key="1">
    <citation type="journal article" date="2017" name="Front. Microbiol.">
        <title>Phaeobacter piscinae sp. nov., a species of the Roseobacter group and potential aquaculture probiont.</title>
        <authorList>
            <person name="Sonnenschein E.C."/>
            <person name="Phippen C.B.W."/>
            <person name="Nielsen K.F."/>
            <person name="Mateiu R.V."/>
            <person name="Melchiorsen J."/>
            <person name="Gram L."/>
            <person name="Overmann J."/>
            <person name="Freese H.M."/>
        </authorList>
    </citation>
    <scope>NUCLEOTIDE SEQUENCE [LARGE SCALE GENOMIC DNA]</scope>
    <source>
        <strain evidence="4 5">P36</strain>
    </source>
</reference>
<feature type="chain" id="PRO_5047513921" evidence="2">
    <location>
        <begin position="24"/>
        <end position="559"/>
    </location>
</feature>
<dbReference type="Proteomes" id="UP000218891">
    <property type="component" value="Chromosome"/>
</dbReference>
<proteinExistence type="predicted"/>
<dbReference type="InterPro" id="IPR036366">
    <property type="entry name" value="PGBDSf"/>
</dbReference>
<reference evidence="4 5" key="2">
    <citation type="journal article" date="2017" name="Genome Biol. Evol.">
        <title>Trajectories and Drivers of Genome Evolution in Surface-Associated Marine Phaeobacter.</title>
        <authorList>
            <person name="Freese H.M."/>
            <person name="Sikorski J."/>
            <person name="Bunk B."/>
            <person name="Scheuner C."/>
            <person name="Meier-Kolthoff J.P."/>
            <person name="Sproer C."/>
            <person name="Gram L."/>
            <person name="Overmann J."/>
        </authorList>
    </citation>
    <scope>NUCLEOTIDE SEQUENCE [LARGE SCALE GENOMIC DNA]</scope>
    <source>
        <strain evidence="4 5">P36</strain>
    </source>
</reference>
<organism evidence="4 5">
    <name type="scientific">Phaeobacter piscinae</name>
    <dbReference type="NCBI Taxonomy" id="1580596"/>
    <lineage>
        <taxon>Bacteria</taxon>
        <taxon>Pseudomonadati</taxon>
        <taxon>Pseudomonadota</taxon>
        <taxon>Alphaproteobacteria</taxon>
        <taxon>Rhodobacterales</taxon>
        <taxon>Roseobacteraceae</taxon>
        <taxon>Phaeobacter</taxon>
    </lineage>
</organism>
<reference evidence="4 5" key="4">
    <citation type="journal article" date="2018" name="Environ. Microbiol. Rep.">
        <title>Phylogenetic distribution of roseobacticides in the Roseobacter group and their effect on microalgae.</title>
        <authorList>
            <person name="Sonnenschein E.C."/>
            <person name="Phippen C.B."/>
            <person name="Bentzon-Tilia M."/>
            <person name="Rasmussen S.A."/>
            <person name="Nielsen K.F."/>
            <person name="Gram L."/>
        </authorList>
    </citation>
    <scope>NUCLEOTIDE SEQUENCE [LARGE SCALE GENOMIC DNA]</scope>
    <source>
        <strain evidence="4 5">P36</strain>
    </source>
</reference>
<keyword evidence="2" id="KW-0732">Signal</keyword>
<dbReference type="InterPro" id="IPR036365">
    <property type="entry name" value="PGBD-like_sf"/>
</dbReference>
<evidence type="ECO:0000256" key="1">
    <source>
        <dbReference type="SAM" id="MobiDB-lite"/>
    </source>
</evidence>
<evidence type="ECO:0000256" key="2">
    <source>
        <dbReference type="SAM" id="SignalP"/>
    </source>
</evidence>
<reference evidence="4 5" key="3">
    <citation type="journal article" date="2017" name="Int. J. Syst. Evol. Microbiol.">
        <title>Adaptation of Surface-Associated Bacteria to the Open Ocean: A Genomically Distinct Subpopulation of Phaeobacter gallaeciensis Colonizes Pacific Mesozooplankton.</title>
        <authorList>
            <person name="Freese H.M."/>
            <person name="Methner A."/>
            <person name="Overmann J."/>
        </authorList>
    </citation>
    <scope>NUCLEOTIDE SEQUENCE [LARGE SCALE GENOMIC DNA]</scope>
    <source>
        <strain evidence="4 5">P36</strain>
    </source>
</reference>
<evidence type="ECO:0000313" key="4">
    <source>
        <dbReference type="EMBL" id="ATG34765.1"/>
    </source>
</evidence>
<feature type="signal peptide" evidence="2">
    <location>
        <begin position="1"/>
        <end position="23"/>
    </location>
</feature>
<feature type="region of interest" description="Disordered" evidence="1">
    <location>
        <begin position="271"/>
        <end position="298"/>
    </location>
</feature>
<dbReference type="EMBL" id="CP010643">
    <property type="protein sequence ID" value="ATG34765.1"/>
    <property type="molecule type" value="Genomic_DNA"/>
</dbReference>
<feature type="compositionally biased region" description="Basic residues" evidence="1">
    <location>
        <begin position="48"/>
        <end position="60"/>
    </location>
</feature>
<accession>A0ABN5DCE0</accession>
<protein>
    <submittedName>
        <fullName evidence="4">Peptidoglycan binding protein domain protein</fullName>
    </submittedName>
</protein>
<gene>
    <name evidence="4" type="ORF">PhaeoP36_00595</name>
</gene>
<dbReference type="Gene3D" id="1.10.101.10">
    <property type="entry name" value="PGBD-like superfamily/PGBD"/>
    <property type="match status" value="1"/>
</dbReference>
<dbReference type="RefSeq" id="WP_096868353.1">
    <property type="nucleotide sequence ID" value="NZ_CP010643.1"/>
</dbReference>
<keyword evidence="5" id="KW-1185">Reference proteome</keyword>
<name>A0ABN5DCE0_9RHOB</name>